<gene>
    <name evidence="1" type="ORF">OUZ56_031634</name>
</gene>
<accession>A0ABQ9ZUR6</accession>
<reference evidence="1 2" key="1">
    <citation type="journal article" date="2023" name="Nucleic Acids Res.">
        <title>The hologenome of Daphnia magna reveals possible DNA methylation and microbiome-mediated evolution of the host genome.</title>
        <authorList>
            <person name="Chaturvedi A."/>
            <person name="Li X."/>
            <person name="Dhandapani V."/>
            <person name="Marshall H."/>
            <person name="Kissane S."/>
            <person name="Cuenca-Cambronero M."/>
            <person name="Asole G."/>
            <person name="Calvet F."/>
            <person name="Ruiz-Romero M."/>
            <person name="Marangio P."/>
            <person name="Guigo R."/>
            <person name="Rago D."/>
            <person name="Mirbahai L."/>
            <person name="Eastwood N."/>
            <person name="Colbourne J.K."/>
            <person name="Zhou J."/>
            <person name="Mallon E."/>
            <person name="Orsini L."/>
        </authorList>
    </citation>
    <scope>NUCLEOTIDE SEQUENCE [LARGE SCALE GENOMIC DNA]</scope>
    <source>
        <strain evidence="1">LRV0_1</strain>
    </source>
</reference>
<evidence type="ECO:0000313" key="1">
    <source>
        <dbReference type="EMBL" id="KAK4016671.1"/>
    </source>
</evidence>
<comment type="caution">
    <text evidence="1">The sequence shown here is derived from an EMBL/GenBank/DDBJ whole genome shotgun (WGS) entry which is preliminary data.</text>
</comment>
<sequence>MFQFKKKKKNNRERNGMMMPNLYLWRSGWEFAFRSSRQEKLLSVYALLRLFLVVRYRFSRFDDNEEDTDLSSTDRCGRADVYSDRERTTAV</sequence>
<name>A0ABQ9ZUR6_9CRUS</name>
<evidence type="ECO:0000313" key="2">
    <source>
        <dbReference type="Proteomes" id="UP001234178"/>
    </source>
</evidence>
<protein>
    <submittedName>
        <fullName evidence="1">Uncharacterized protein</fullName>
    </submittedName>
</protein>
<dbReference type="Proteomes" id="UP001234178">
    <property type="component" value="Unassembled WGS sequence"/>
</dbReference>
<organism evidence="1 2">
    <name type="scientific">Daphnia magna</name>
    <dbReference type="NCBI Taxonomy" id="35525"/>
    <lineage>
        <taxon>Eukaryota</taxon>
        <taxon>Metazoa</taxon>
        <taxon>Ecdysozoa</taxon>
        <taxon>Arthropoda</taxon>
        <taxon>Crustacea</taxon>
        <taxon>Branchiopoda</taxon>
        <taxon>Diplostraca</taxon>
        <taxon>Cladocera</taxon>
        <taxon>Anomopoda</taxon>
        <taxon>Daphniidae</taxon>
        <taxon>Daphnia</taxon>
    </lineage>
</organism>
<proteinExistence type="predicted"/>
<dbReference type="EMBL" id="JAOYFB010000005">
    <property type="protein sequence ID" value="KAK4016671.1"/>
    <property type="molecule type" value="Genomic_DNA"/>
</dbReference>
<keyword evidence="2" id="KW-1185">Reference proteome</keyword>